<reference evidence="2" key="1">
    <citation type="submission" date="2020-06" db="EMBL/GenBank/DDBJ databases">
        <authorList>
            <person name="Li T."/>
            <person name="Hu X."/>
            <person name="Zhang T."/>
            <person name="Song X."/>
            <person name="Zhang H."/>
            <person name="Dai N."/>
            <person name="Sheng W."/>
            <person name="Hou X."/>
            <person name="Wei L."/>
        </authorList>
    </citation>
    <scope>NUCLEOTIDE SEQUENCE</scope>
    <source>
        <strain evidence="2">G02</strain>
        <tissue evidence="2">Leaf</tissue>
    </source>
</reference>
<dbReference type="EMBL" id="JACGWJ010000022">
    <property type="protein sequence ID" value="KAL0329404.1"/>
    <property type="molecule type" value="Genomic_DNA"/>
</dbReference>
<sequence length="84" mass="9318">MAHGYPPNGEEPSFLDLGVALENEQIFLSKLQHQHFAFCTDVWGCLVEGTLDHVLEEVEAEMKRNPSPEAAIDSVVRDVPREGA</sequence>
<organism evidence="2">
    <name type="scientific">Sesamum radiatum</name>
    <name type="common">Black benniseed</name>
    <dbReference type="NCBI Taxonomy" id="300843"/>
    <lineage>
        <taxon>Eukaryota</taxon>
        <taxon>Viridiplantae</taxon>
        <taxon>Streptophyta</taxon>
        <taxon>Embryophyta</taxon>
        <taxon>Tracheophyta</taxon>
        <taxon>Spermatophyta</taxon>
        <taxon>Magnoliopsida</taxon>
        <taxon>eudicotyledons</taxon>
        <taxon>Gunneridae</taxon>
        <taxon>Pentapetalae</taxon>
        <taxon>asterids</taxon>
        <taxon>lamiids</taxon>
        <taxon>Lamiales</taxon>
        <taxon>Pedaliaceae</taxon>
        <taxon>Sesamum</taxon>
    </lineage>
</organism>
<name>A0AAW2MCW9_SESRA</name>
<comment type="caution">
    <text evidence="2">The sequence shown here is derived from an EMBL/GenBank/DDBJ whole genome shotgun (WGS) entry which is preliminary data.</text>
</comment>
<dbReference type="AlphaFoldDB" id="A0AAW2MCW9"/>
<evidence type="ECO:0000256" key="1">
    <source>
        <dbReference type="SAM" id="MobiDB-lite"/>
    </source>
</evidence>
<accession>A0AAW2MCW9</accession>
<feature type="compositionally biased region" description="Basic and acidic residues" evidence="1">
    <location>
        <begin position="75"/>
        <end position="84"/>
    </location>
</feature>
<proteinExistence type="predicted"/>
<feature type="region of interest" description="Disordered" evidence="1">
    <location>
        <begin position="64"/>
        <end position="84"/>
    </location>
</feature>
<protein>
    <submittedName>
        <fullName evidence="2">Uncharacterized protein</fullName>
    </submittedName>
</protein>
<evidence type="ECO:0000313" key="2">
    <source>
        <dbReference type="EMBL" id="KAL0329404.1"/>
    </source>
</evidence>
<gene>
    <name evidence="2" type="ORF">Sradi_4927100</name>
</gene>
<reference evidence="2" key="2">
    <citation type="journal article" date="2024" name="Plant">
        <title>Genomic evolution and insights into agronomic trait innovations of Sesamum species.</title>
        <authorList>
            <person name="Miao H."/>
            <person name="Wang L."/>
            <person name="Qu L."/>
            <person name="Liu H."/>
            <person name="Sun Y."/>
            <person name="Le M."/>
            <person name="Wang Q."/>
            <person name="Wei S."/>
            <person name="Zheng Y."/>
            <person name="Lin W."/>
            <person name="Duan Y."/>
            <person name="Cao H."/>
            <person name="Xiong S."/>
            <person name="Wang X."/>
            <person name="Wei L."/>
            <person name="Li C."/>
            <person name="Ma Q."/>
            <person name="Ju M."/>
            <person name="Zhao R."/>
            <person name="Li G."/>
            <person name="Mu C."/>
            <person name="Tian Q."/>
            <person name="Mei H."/>
            <person name="Zhang T."/>
            <person name="Gao T."/>
            <person name="Zhang H."/>
        </authorList>
    </citation>
    <scope>NUCLEOTIDE SEQUENCE</scope>
    <source>
        <strain evidence="2">G02</strain>
    </source>
</reference>